<gene>
    <name evidence="2" type="ORF">SUGI_1215110</name>
</gene>
<feature type="compositionally biased region" description="Polar residues" evidence="1">
    <location>
        <begin position="142"/>
        <end position="161"/>
    </location>
</feature>
<evidence type="ECO:0000256" key="1">
    <source>
        <dbReference type="SAM" id="MobiDB-lite"/>
    </source>
</evidence>
<comment type="caution">
    <text evidence="2">The sequence shown here is derived from an EMBL/GenBank/DDBJ whole genome shotgun (WGS) entry which is preliminary data.</text>
</comment>
<feature type="region of interest" description="Disordered" evidence="1">
    <location>
        <begin position="1"/>
        <end position="25"/>
    </location>
</feature>
<feature type="compositionally biased region" description="Polar residues" evidence="1">
    <location>
        <begin position="168"/>
        <end position="191"/>
    </location>
</feature>
<feature type="compositionally biased region" description="Polar residues" evidence="1">
    <location>
        <begin position="1"/>
        <end position="11"/>
    </location>
</feature>
<feature type="region of interest" description="Disordered" evidence="1">
    <location>
        <begin position="64"/>
        <end position="89"/>
    </location>
</feature>
<evidence type="ECO:0000313" key="2">
    <source>
        <dbReference type="EMBL" id="GLJ56289.1"/>
    </source>
</evidence>
<reference evidence="2" key="1">
    <citation type="submission" date="2022-12" db="EMBL/GenBank/DDBJ databases">
        <title>Chromosome-Level Genome Assembly of Japanese Cedar (Cryptomeriajaponica D. Don).</title>
        <authorList>
            <person name="Fujino T."/>
            <person name="Yamaguchi K."/>
            <person name="Yokoyama T."/>
            <person name="Hamanaka T."/>
            <person name="Harazono Y."/>
            <person name="Kamada H."/>
            <person name="Kobayashi W."/>
            <person name="Ujino-Ihara T."/>
            <person name="Uchiyama K."/>
            <person name="Matsumoto A."/>
            <person name="Izuno A."/>
            <person name="Tsumura Y."/>
            <person name="Toyoda A."/>
            <person name="Shigenobu S."/>
            <person name="Moriguchi Y."/>
            <person name="Ueno S."/>
            <person name="Kasahara M."/>
        </authorList>
    </citation>
    <scope>NUCLEOTIDE SEQUENCE</scope>
</reference>
<dbReference type="EMBL" id="BSEH01000017">
    <property type="protein sequence ID" value="GLJ56289.1"/>
    <property type="molecule type" value="Genomic_DNA"/>
</dbReference>
<proteinExistence type="predicted"/>
<dbReference type="Proteomes" id="UP001234787">
    <property type="component" value="Unassembled WGS sequence"/>
</dbReference>
<keyword evidence="3" id="KW-1185">Reference proteome</keyword>
<protein>
    <submittedName>
        <fullName evidence="2">Uncharacterized protein</fullName>
    </submittedName>
</protein>
<accession>A0AAD3RP64</accession>
<feature type="region of interest" description="Disordered" evidence="1">
    <location>
        <begin position="133"/>
        <end position="198"/>
    </location>
</feature>
<feature type="compositionally biased region" description="Polar residues" evidence="1">
    <location>
        <begin position="64"/>
        <end position="85"/>
    </location>
</feature>
<evidence type="ECO:0000313" key="3">
    <source>
        <dbReference type="Proteomes" id="UP001234787"/>
    </source>
</evidence>
<organism evidence="2 3">
    <name type="scientific">Cryptomeria japonica</name>
    <name type="common">Japanese cedar</name>
    <name type="synonym">Cupressus japonica</name>
    <dbReference type="NCBI Taxonomy" id="3369"/>
    <lineage>
        <taxon>Eukaryota</taxon>
        <taxon>Viridiplantae</taxon>
        <taxon>Streptophyta</taxon>
        <taxon>Embryophyta</taxon>
        <taxon>Tracheophyta</taxon>
        <taxon>Spermatophyta</taxon>
        <taxon>Pinopsida</taxon>
        <taxon>Pinidae</taxon>
        <taxon>Conifers II</taxon>
        <taxon>Cupressales</taxon>
        <taxon>Cupressaceae</taxon>
        <taxon>Cryptomeria</taxon>
    </lineage>
</organism>
<sequence>MDPSRATSFGLVSSKEHHLPKKQSSIHVHCSQPDAHSLQEHLGKQCHVDQLKGKDNPCSTLATQASHTNQRSSTKVEYNKQNSTPSHEHIRKRCLTNMEASAPDATSPQQHTIKWQISNIEQQNFTPVKMEPHKIEHKKGQQMDSSKQHNPNAHSTKQQNPNPRPHTSKSQLQPLKQQTTPSSRHAPQTSHSSHRAFT</sequence>
<dbReference type="AlphaFoldDB" id="A0AAD3RP64"/>
<name>A0AAD3RP64_CRYJA</name>